<dbReference type="GO" id="GO:0016747">
    <property type="term" value="F:acyltransferase activity, transferring groups other than amino-acyl groups"/>
    <property type="evidence" value="ECO:0007669"/>
    <property type="project" value="InterPro"/>
</dbReference>
<dbReference type="InterPro" id="IPR016181">
    <property type="entry name" value="Acyl_CoA_acyltransferase"/>
</dbReference>
<sequence>MSDCSVVEKSWGELTTWELYSFLKLRTDVFFLEQKIDEEELDDRDTEPETSHLWIADERGIAAYLRVIVDAEPSHLDARRLFGRVVVRADRRGEGLAQLLIDRVIQRHGHESMLLHSQEYIAPLYARYGFEAFGEIYVEAGLPHVMMYRTATASDERE</sequence>
<organism evidence="2 3">
    <name type="scientific">Marisediminicola antarctica</name>
    <dbReference type="NCBI Taxonomy" id="674079"/>
    <lineage>
        <taxon>Bacteria</taxon>
        <taxon>Bacillati</taxon>
        <taxon>Actinomycetota</taxon>
        <taxon>Actinomycetes</taxon>
        <taxon>Micrococcales</taxon>
        <taxon>Microbacteriaceae</taxon>
        <taxon>Marisediminicola</taxon>
    </lineage>
</organism>
<accession>A0A7L5AFF4</accession>
<protein>
    <submittedName>
        <fullName evidence="2">GNAT family N-acetyltransferase</fullName>
    </submittedName>
</protein>
<dbReference type="EMBL" id="CP017146">
    <property type="protein sequence ID" value="QHO69188.1"/>
    <property type="molecule type" value="Genomic_DNA"/>
</dbReference>
<keyword evidence="2" id="KW-0808">Transferase</keyword>
<dbReference type="OrthoDB" id="9796171at2"/>
<name>A0A7L5AFF4_9MICO</name>
<feature type="domain" description="N-acetyltransferase" evidence="1">
    <location>
        <begin position="9"/>
        <end position="152"/>
    </location>
</feature>
<reference evidence="2 3" key="1">
    <citation type="submission" date="2016-09" db="EMBL/GenBank/DDBJ databases">
        <title>Complete genome sequence of microbes from the polar regions.</title>
        <authorList>
            <person name="Liao L."/>
            <person name="Chen B."/>
        </authorList>
    </citation>
    <scope>NUCLEOTIDE SEQUENCE [LARGE SCALE GENOMIC DNA]</scope>
    <source>
        <strain evidence="2 3">ZS314</strain>
    </source>
</reference>
<dbReference type="KEGG" id="mant:BHD05_05520"/>
<keyword evidence="3" id="KW-1185">Reference proteome</keyword>
<dbReference type="Gene3D" id="3.40.630.30">
    <property type="match status" value="1"/>
</dbReference>
<gene>
    <name evidence="2" type="ORF">BHD05_05520</name>
</gene>
<dbReference type="RefSeq" id="WP_161885551.1">
    <property type="nucleotide sequence ID" value="NZ_CP017146.1"/>
</dbReference>
<dbReference type="SUPFAM" id="SSF55729">
    <property type="entry name" value="Acyl-CoA N-acyltransferases (Nat)"/>
    <property type="match status" value="1"/>
</dbReference>
<dbReference type="PROSITE" id="PS51186">
    <property type="entry name" value="GNAT"/>
    <property type="match status" value="1"/>
</dbReference>
<dbReference type="AlphaFoldDB" id="A0A7L5AFF4"/>
<evidence type="ECO:0000313" key="3">
    <source>
        <dbReference type="Proteomes" id="UP000464507"/>
    </source>
</evidence>
<evidence type="ECO:0000313" key="2">
    <source>
        <dbReference type="EMBL" id="QHO69188.1"/>
    </source>
</evidence>
<dbReference type="Pfam" id="PF13673">
    <property type="entry name" value="Acetyltransf_10"/>
    <property type="match status" value="1"/>
</dbReference>
<evidence type="ECO:0000259" key="1">
    <source>
        <dbReference type="PROSITE" id="PS51186"/>
    </source>
</evidence>
<dbReference type="InterPro" id="IPR000182">
    <property type="entry name" value="GNAT_dom"/>
</dbReference>
<proteinExistence type="predicted"/>
<dbReference type="Proteomes" id="UP000464507">
    <property type="component" value="Chromosome"/>
</dbReference>